<dbReference type="GO" id="GO:0080019">
    <property type="term" value="F:alcohol-forming very long-chain fatty acyl-CoA reductase activity"/>
    <property type="evidence" value="ECO:0007669"/>
    <property type="project" value="InterPro"/>
</dbReference>
<feature type="domain" description="Thioester reductase (TE)" evidence="2">
    <location>
        <begin position="69"/>
        <end position="287"/>
    </location>
</feature>
<dbReference type="EC" id="1.2.1.84" evidence="1"/>
<dbReference type="Pfam" id="PF07993">
    <property type="entry name" value="NAD_binding_4"/>
    <property type="match status" value="1"/>
</dbReference>
<keyword evidence="1" id="KW-0444">Lipid biosynthesis</keyword>
<keyword evidence="1" id="KW-0560">Oxidoreductase</keyword>
<name>A0AAV8Z3J4_9CUCU</name>
<evidence type="ECO:0000313" key="3">
    <source>
        <dbReference type="EMBL" id="KAJ8958518.1"/>
    </source>
</evidence>
<dbReference type="InterPro" id="IPR013120">
    <property type="entry name" value="FAR_NAD-bd"/>
</dbReference>
<evidence type="ECO:0000313" key="4">
    <source>
        <dbReference type="Proteomes" id="UP001162162"/>
    </source>
</evidence>
<comment type="caution">
    <text evidence="3">The sequence shown here is derived from an EMBL/GenBank/DDBJ whole genome shotgun (WGS) entry which is preliminary data.</text>
</comment>
<reference evidence="3" key="1">
    <citation type="journal article" date="2023" name="Insect Mol. Biol.">
        <title>Genome sequencing provides insights into the evolution of gene families encoding plant cell wall-degrading enzymes in longhorned beetles.</title>
        <authorList>
            <person name="Shin N.R."/>
            <person name="Okamura Y."/>
            <person name="Kirsch R."/>
            <person name="Pauchet Y."/>
        </authorList>
    </citation>
    <scope>NUCLEOTIDE SEQUENCE</scope>
    <source>
        <strain evidence="3">AMC_N1</strain>
    </source>
</reference>
<dbReference type="EMBL" id="JAPWTK010000017">
    <property type="protein sequence ID" value="KAJ8958518.1"/>
    <property type="molecule type" value="Genomic_DNA"/>
</dbReference>
<evidence type="ECO:0000259" key="2">
    <source>
        <dbReference type="Pfam" id="PF07993"/>
    </source>
</evidence>
<keyword evidence="1" id="KW-0443">Lipid metabolism</keyword>
<proteinExistence type="inferred from homology"/>
<comment type="catalytic activity">
    <reaction evidence="1">
        <text>a long-chain fatty acyl-CoA + 2 NADPH + 2 H(+) = a long-chain primary fatty alcohol + 2 NADP(+) + CoA</text>
        <dbReference type="Rhea" id="RHEA:52716"/>
        <dbReference type="ChEBI" id="CHEBI:15378"/>
        <dbReference type="ChEBI" id="CHEBI:57287"/>
        <dbReference type="ChEBI" id="CHEBI:57783"/>
        <dbReference type="ChEBI" id="CHEBI:58349"/>
        <dbReference type="ChEBI" id="CHEBI:77396"/>
        <dbReference type="ChEBI" id="CHEBI:83139"/>
        <dbReference type="EC" id="1.2.1.84"/>
    </reaction>
</comment>
<keyword evidence="4" id="KW-1185">Reference proteome</keyword>
<dbReference type="SUPFAM" id="SSF51735">
    <property type="entry name" value="NAD(P)-binding Rossmann-fold domains"/>
    <property type="match status" value="1"/>
</dbReference>
<dbReference type="GO" id="GO:0102965">
    <property type="term" value="F:alcohol-forming long-chain fatty acyl-CoA reductase activity"/>
    <property type="evidence" value="ECO:0007669"/>
    <property type="project" value="UniProtKB-EC"/>
</dbReference>
<comment type="function">
    <text evidence="1">Catalyzes the reduction of fatty acyl-CoA to fatty alcohols.</text>
</comment>
<sequence>MGVPENKLFTNKNVFQQEVKFDYNLHDGDGATHSISKFYENSNIFITGATGFLGRRWSRSFSGPAMVFNKIREKNPDAFEKVKAISGDVSFPNLGISEVDRQILIDSVNIVFHSAATVKFNEDLKNAVILNTLGTRRVTQLCKEIKHLKSFVHVSTAFSNSDKETIEETVYKPPCDPDDIINCIEILPKEAIDVLAKKLLGKHPNTYTFTKAMAEYIVLENSATIPSAVVRPSIITAAWKEPYPGWVDNVSGITGIFMECGRGTIKTIICDESCRMDLIPVDIVVNTLITAAWHTATNM</sequence>
<comment type="similarity">
    <text evidence="1">Belongs to the fatty acyl-CoA reductase family.</text>
</comment>
<dbReference type="Proteomes" id="UP001162162">
    <property type="component" value="Unassembled WGS sequence"/>
</dbReference>
<dbReference type="AlphaFoldDB" id="A0AAV8Z3J4"/>
<evidence type="ECO:0000256" key="1">
    <source>
        <dbReference type="RuleBase" id="RU363097"/>
    </source>
</evidence>
<gene>
    <name evidence="3" type="ORF">NQ318_002312</name>
</gene>
<dbReference type="PANTHER" id="PTHR11011:SF107">
    <property type="entry name" value="FATTY ACYL-COA REDUCTASE"/>
    <property type="match status" value="1"/>
</dbReference>
<dbReference type="GO" id="GO:0035336">
    <property type="term" value="P:long-chain fatty-acyl-CoA metabolic process"/>
    <property type="evidence" value="ECO:0007669"/>
    <property type="project" value="TreeGrafter"/>
</dbReference>
<protein>
    <recommendedName>
        <fullName evidence="1">Fatty acyl-CoA reductase</fullName>
        <ecNumber evidence="1">1.2.1.84</ecNumber>
    </recommendedName>
</protein>
<dbReference type="PANTHER" id="PTHR11011">
    <property type="entry name" value="MALE STERILITY PROTEIN 2-RELATED"/>
    <property type="match status" value="1"/>
</dbReference>
<accession>A0AAV8Z3J4</accession>
<dbReference type="GO" id="GO:0005777">
    <property type="term" value="C:peroxisome"/>
    <property type="evidence" value="ECO:0007669"/>
    <property type="project" value="TreeGrafter"/>
</dbReference>
<dbReference type="CDD" id="cd05236">
    <property type="entry name" value="FAR-N_SDR_e"/>
    <property type="match status" value="1"/>
</dbReference>
<keyword evidence="1" id="KW-0521">NADP</keyword>
<organism evidence="3 4">
    <name type="scientific">Aromia moschata</name>
    <dbReference type="NCBI Taxonomy" id="1265417"/>
    <lineage>
        <taxon>Eukaryota</taxon>
        <taxon>Metazoa</taxon>
        <taxon>Ecdysozoa</taxon>
        <taxon>Arthropoda</taxon>
        <taxon>Hexapoda</taxon>
        <taxon>Insecta</taxon>
        <taxon>Pterygota</taxon>
        <taxon>Neoptera</taxon>
        <taxon>Endopterygota</taxon>
        <taxon>Coleoptera</taxon>
        <taxon>Polyphaga</taxon>
        <taxon>Cucujiformia</taxon>
        <taxon>Chrysomeloidea</taxon>
        <taxon>Cerambycidae</taxon>
        <taxon>Cerambycinae</taxon>
        <taxon>Callichromatini</taxon>
        <taxon>Aromia</taxon>
    </lineage>
</organism>
<dbReference type="InterPro" id="IPR026055">
    <property type="entry name" value="FAR"/>
</dbReference>
<dbReference type="Gene3D" id="3.40.50.720">
    <property type="entry name" value="NAD(P)-binding Rossmann-like Domain"/>
    <property type="match status" value="1"/>
</dbReference>
<dbReference type="InterPro" id="IPR036291">
    <property type="entry name" value="NAD(P)-bd_dom_sf"/>
</dbReference>